<keyword evidence="3 5" id="KW-1133">Transmembrane helix</keyword>
<keyword evidence="7" id="KW-1185">Reference proteome</keyword>
<evidence type="ECO:0000313" key="7">
    <source>
        <dbReference type="Proteomes" id="UP000236161"/>
    </source>
</evidence>
<dbReference type="AlphaFoldDB" id="A0A2I0AC30"/>
<feature type="transmembrane region" description="Helical" evidence="5">
    <location>
        <begin position="6"/>
        <end position="24"/>
    </location>
</feature>
<evidence type="ECO:0008006" key="8">
    <source>
        <dbReference type="Google" id="ProtNLM"/>
    </source>
</evidence>
<keyword evidence="2 5" id="KW-0812">Transmembrane</keyword>
<evidence type="ECO:0000256" key="4">
    <source>
        <dbReference type="ARBA" id="ARBA00023136"/>
    </source>
</evidence>
<keyword evidence="4 5" id="KW-0472">Membrane</keyword>
<evidence type="ECO:0000256" key="2">
    <source>
        <dbReference type="ARBA" id="ARBA00022692"/>
    </source>
</evidence>
<sequence length="346" mass="38544">MTAAQLGVLCACVVLFVPMGMAGWHLSRNKVLFFSGALFITLAVGVHIAPYFPAASHLIFPSLSPYYSSSPPFRSSSCLSFLHDVSFFPSHAPSSFDWLRFRSRPADCDFQKLSRSDVGELLNGSWIIVAGDSQARFFVLALLRLLLEPSSLEAIQGDLFRRHSDYHIHISDQGVKLDFLWSPFESNITSVLRQLRSVSRLPELLVAGSGLWHMLHVNNASDYGEALTSLRRSGASLVSPFSSGLVMQPPHMFWLGMPKLMNSMLNTEEKKERLTNVIWESYCQKVDYSGILTQSGGPFLLLDIGSLSRICGQKCTTDGMHYEGLVYETALQIMLNALLIESQQRI</sequence>
<evidence type="ECO:0000313" key="6">
    <source>
        <dbReference type="EMBL" id="PKA53099.1"/>
    </source>
</evidence>
<dbReference type="PANTHER" id="PTHR13533">
    <property type="entry name" value="N-ACETYLNEURAMINATE 9-O-ACETYLTRANSFERASE"/>
    <property type="match status" value="1"/>
</dbReference>
<reference evidence="6 7" key="1">
    <citation type="journal article" date="2017" name="Nature">
        <title>The Apostasia genome and the evolution of orchids.</title>
        <authorList>
            <person name="Zhang G.Q."/>
            <person name="Liu K.W."/>
            <person name="Li Z."/>
            <person name="Lohaus R."/>
            <person name="Hsiao Y.Y."/>
            <person name="Niu S.C."/>
            <person name="Wang J.Y."/>
            <person name="Lin Y.C."/>
            <person name="Xu Q."/>
            <person name="Chen L.J."/>
            <person name="Yoshida K."/>
            <person name="Fujiwara S."/>
            <person name="Wang Z.W."/>
            <person name="Zhang Y.Q."/>
            <person name="Mitsuda N."/>
            <person name="Wang M."/>
            <person name="Liu G.H."/>
            <person name="Pecoraro L."/>
            <person name="Huang H.X."/>
            <person name="Xiao X.J."/>
            <person name="Lin M."/>
            <person name="Wu X.Y."/>
            <person name="Wu W.L."/>
            <person name="Chen Y.Y."/>
            <person name="Chang S.B."/>
            <person name="Sakamoto S."/>
            <person name="Ohme-Takagi M."/>
            <person name="Yagi M."/>
            <person name="Zeng S.J."/>
            <person name="Shen C.Y."/>
            <person name="Yeh C.M."/>
            <person name="Luo Y.B."/>
            <person name="Tsai W.C."/>
            <person name="Van de Peer Y."/>
            <person name="Liu Z.J."/>
        </authorList>
    </citation>
    <scope>NUCLEOTIDE SEQUENCE [LARGE SCALE GENOMIC DNA]</scope>
    <source>
        <strain evidence="7">cv. Shenzhen</strain>
        <tissue evidence="6">Stem</tissue>
    </source>
</reference>
<dbReference type="GO" id="GO:0016407">
    <property type="term" value="F:acetyltransferase activity"/>
    <property type="evidence" value="ECO:0007669"/>
    <property type="project" value="TreeGrafter"/>
</dbReference>
<dbReference type="OrthoDB" id="767975at2759"/>
<accession>A0A2I0AC30</accession>
<dbReference type="GO" id="GO:0016020">
    <property type="term" value="C:membrane"/>
    <property type="evidence" value="ECO:0007669"/>
    <property type="project" value="UniProtKB-SubCell"/>
</dbReference>
<organism evidence="6 7">
    <name type="scientific">Apostasia shenzhenica</name>
    <dbReference type="NCBI Taxonomy" id="1088818"/>
    <lineage>
        <taxon>Eukaryota</taxon>
        <taxon>Viridiplantae</taxon>
        <taxon>Streptophyta</taxon>
        <taxon>Embryophyta</taxon>
        <taxon>Tracheophyta</taxon>
        <taxon>Spermatophyta</taxon>
        <taxon>Magnoliopsida</taxon>
        <taxon>Liliopsida</taxon>
        <taxon>Asparagales</taxon>
        <taxon>Orchidaceae</taxon>
        <taxon>Apostasioideae</taxon>
        <taxon>Apostasia</taxon>
    </lineage>
</organism>
<dbReference type="PANTHER" id="PTHR13533:SF31">
    <property type="entry name" value="PROTEIN ALTERED XYLOGLUCAN 9"/>
    <property type="match status" value="1"/>
</dbReference>
<feature type="transmembrane region" description="Helical" evidence="5">
    <location>
        <begin position="31"/>
        <end position="52"/>
    </location>
</feature>
<dbReference type="Proteomes" id="UP000236161">
    <property type="component" value="Unassembled WGS sequence"/>
</dbReference>
<evidence type="ECO:0000256" key="5">
    <source>
        <dbReference type="SAM" id="Phobius"/>
    </source>
</evidence>
<protein>
    <recommendedName>
        <fullName evidence="8">Pmr5/Cas1p GDSL/SGNH-like acyl-esterase family protein</fullName>
    </recommendedName>
</protein>
<gene>
    <name evidence="6" type="ORF">AXF42_Ash019007</name>
</gene>
<dbReference type="EMBL" id="KZ452000">
    <property type="protein sequence ID" value="PKA53099.1"/>
    <property type="molecule type" value="Genomic_DNA"/>
</dbReference>
<dbReference type="GO" id="GO:0005794">
    <property type="term" value="C:Golgi apparatus"/>
    <property type="evidence" value="ECO:0007669"/>
    <property type="project" value="TreeGrafter"/>
</dbReference>
<evidence type="ECO:0000256" key="1">
    <source>
        <dbReference type="ARBA" id="ARBA00004370"/>
    </source>
</evidence>
<evidence type="ECO:0000256" key="3">
    <source>
        <dbReference type="ARBA" id="ARBA00022989"/>
    </source>
</evidence>
<proteinExistence type="predicted"/>
<name>A0A2I0AC30_9ASPA</name>
<comment type="subcellular location">
    <subcellularLocation>
        <location evidence="1">Membrane</location>
    </subcellularLocation>
</comment>
<dbReference type="GO" id="GO:0045492">
    <property type="term" value="P:xylan biosynthetic process"/>
    <property type="evidence" value="ECO:0007669"/>
    <property type="project" value="TreeGrafter"/>
</dbReference>